<dbReference type="EMBL" id="BK032863">
    <property type="protein sequence ID" value="DAF64582.1"/>
    <property type="molecule type" value="Genomic_DNA"/>
</dbReference>
<reference evidence="1" key="1">
    <citation type="journal article" date="2021" name="Proc. Natl. Acad. Sci. U.S.A.">
        <title>A Catalog of Tens of Thousands of Viruses from Human Metagenomes Reveals Hidden Associations with Chronic Diseases.</title>
        <authorList>
            <person name="Tisza M.J."/>
            <person name="Buck C.B."/>
        </authorList>
    </citation>
    <scope>NUCLEOTIDE SEQUENCE</scope>
    <source>
        <strain evidence="1">CtFH16</strain>
    </source>
</reference>
<evidence type="ECO:0000313" key="1">
    <source>
        <dbReference type="EMBL" id="DAF64582.1"/>
    </source>
</evidence>
<name>A0A8S5TN72_9CAUD</name>
<accession>A0A8S5TN72</accession>
<protein>
    <submittedName>
        <fullName evidence="1">Uncharacterized protein</fullName>
    </submittedName>
</protein>
<sequence length="29" mass="3412">MTIRIPDQIGRSMPALSDNMKIYFLNTRE</sequence>
<proteinExistence type="predicted"/>
<organism evidence="1">
    <name type="scientific">Siphoviridae sp. ctFH16</name>
    <dbReference type="NCBI Taxonomy" id="2827817"/>
    <lineage>
        <taxon>Viruses</taxon>
        <taxon>Duplodnaviria</taxon>
        <taxon>Heunggongvirae</taxon>
        <taxon>Uroviricota</taxon>
        <taxon>Caudoviricetes</taxon>
    </lineage>
</organism>